<dbReference type="PANTHER" id="PTHR11003:SF28">
    <property type="entry name" value="POTASSIUM CHANNEL SUBFAMILY K MEMBER 6"/>
    <property type="match status" value="1"/>
</dbReference>
<dbReference type="Gene3D" id="1.10.287.70">
    <property type="match status" value="1"/>
</dbReference>
<evidence type="ECO:0000256" key="2">
    <source>
        <dbReference type="ARBA" id="ARBA00022448"/>
    </source>
</evidence>
<evidence type="ECO:0000256" key="3">
    <source>
        <dbReference type="ARBA" id="ARBA00022692"/>
    </source>
</evidence>
<evidence type="ECO:0000256" key="10">
    <source>
        <dbReference type="SAM" id="MobiDB-lite"/>
    </source>
</evidence>
<dbReference type="InterPro" id="IPR001779">
    <property type="entry name" value="2pore_dom_K_chnl_TWIK1"/>
</dbReference>
<feature type="transmembrane region" description="Helical" evidence="11">
    <location>
        <begin position="6"/>
        <end position="28"/>
    </location>
</feature>
<evidence type="ECO:0000256" key="9">
    <source>
        <dbReference type="RuleBase" id="RU003857"/>
    </source>
</evidence>
<organism evidence="13 14">
    <name type="scientific">Apteryx mantelli</name>
    <name type="common">North Island brown kiwi</name>
    <dbReference type="NCBI Taxonomy" id="2696672"/>
    <lineage>
        <taxon>Eukaryota</taxon>
        <taxon>Metazoa</taxon>
        <taxon>Chordata</taxon>
        <taxon>Craniata</taxon>
        <taxon>Vertebrata</taxon>
        <taxon>Euteleostomi</taxon>
        <taxon>Archelosauria</taxon>
        <taxon>Archosauria</taxon>
        <taxon>Dinosauria</taxon>
        <taxon>Saurischia</taxon>
        <taxon>Theropoda</taxon>
        <taxon>Coelurosauria</taxon>
        <taxon>Aves</taxon>
        <taxon>Palaeognathae</taxon>
        <taxon>Apterygiformes</taxon>
        <taxon>Apterygidae</taxon>
        <taxon>Apteryx</taxon>
    </lineage>
</organism>
<evidence type="ECO:0000256" key="11">
    <source>
        <dbReference type="SAM" id="Phobius"/>
    </source>
</evidence>
<feature type="transmembrane region" description="Helical" evidence="11">
    <location>
        <begin position="48"/>
        <end position="67"/>
    </location>
</feature>
<feature type="transmembrane region" description="Helical" evidence="11">
    <location>
        <begin position="188"/>
        <end position="208"/>
    </location>
</feature>
<evidence type="ECO:0000256" key="1">
    <source>
        <dbReference type="ARBA" id="ARBA00004141"/>
    </source>
</evidence>
<dbReference type="PRINTS" id="PR01586">
    <property type="entry name" value="TWIKCHANNEL"/>
</dbReference>
<keyword evidence="5 11" id="KW-1133">Transmembrane helix</keyword>
<evidence type="ECO:0000256" key="6">
    <source>
        <dbReference type="ARBA" id="ARBA00023065"/>
    </source>
</evidence>
<protein>
    <submittedName>
        <fullName evidence="14">Potassium channel subfamily K member 6-like</fullName>
    </submittedName>
</protein>
<feature type="transmembrane region" description="Helical" evidence="11">
    <location>
        <begin position="79"/>
        <end position="101"/>
    </location>
</feature>
<name>A0ABM4G017_9AVES</name>
<dbReference type="InterPro" id="IPR005408">
    <property type="entry name" value="2pore_dom_K_chnl_TWIK"/>
</dbReference>
<dbReference type="InterPro" id="IPR013099">
    <property type="entry name" value="K_chnl_dom"/>
</dbReference>
<feature type="transmembrane region" description="Helical" evidence="11">
    <location>
        <begin position="122"/>
        <end position="147"/>
    </location>
</feature>
<keyword evidence="13" id="KW-1185">Reference proteome</keyword>
<evidence type="ECO:0000259" key="12">
    <source>
        <dbReference type="Pfam" id="PF07885"/>
    </source>
</evidence>
<proteinExistence type="inferred from homology"/>
<dbReference type="GeneID" id="136994974"/>
<evidence type="ECO:0000256" key="4">
    <source>
        <dbReference type="ARBA" id="ARBA00022958"/>
    </source>
</evidence>
<accession>A0ABM4G017</accession>
<dbReference type="PANTHER" id="PTHR11003">
    <property type="entry name" value="POTASSIUM CHANNEL, SUBFAMILY K"/>
    <property type="match status" value="1"/>
</dbReference>
<keyword evidence="4" id="KW-0630">Potassium</keyword>
<comment type="similarity">
    <text evidence="9">Belongs to the two pore domain potassium channel (TC 1.A.1.8) family.</text>
</comment>
<dbReference type="PRINTS" id="PR01096">
    <property type="entry name" value="TWIK1CHANNEL"/>
</dbReference>
<feature type="region of interest" description="Disordered" evidence="10">
    <location>
        <begin position="235"/>
        <end position="266"/>
    </location>
</feature>
<keyword evidence="6 9" id="KW-0406">Ion transport</keyword>
<evidence type="ECO:0000313" key="13">
    <source>
        <dbReference type="Proteomes" id="UP001652627"/>
    </source>
</evidence>
<sequence length="266" mass="28002">MGRGAALALLAAAYAGLLLLGAVGLRVLERPRRPPGSPAPPNASDWDLASSFLFATTLLTTVGYGYMAPLSDGGKVFCIVYAALGVPFTMLVLTAAAQRLMGPVTERPLRYLQARGGFSRRGAARAHLALLLAVVLALFLLLPAAAFCALEASWSYLDAVYFCFISLATIGLGDFVPGEQPGQRLRGLYKVAVAAYLLLGLTAVLLLAQTLQRVAELHGLPAALPPLAEPPEEAARILGSEAPAPEPRAEEQPPTATRRGYASINR</sequence>
<reference evidence="14" key="1">
    <citation type="submission" date="2025-08" db="UniProtKB">
        <authorList>
            <consortium name="RefSeq"/>
        </authorList>
    </citation>
    <scope>IDENTIFICATION</scope>
    <source>
        <tissue evidence="14">Blood</tissue>
    </source>
</reference>
<feature type="domain" description="Potassium channel" evidence="12">
    <location>
        <begin position="136"/>
        <end position="214"/>
    </location>
</feature>
<feature type="domain" description="Potassium channel" evidence="12">
    <location>
        <begin position="44"/>
        <end position="100"/>
    </location>
</feature>
<evidence type="ECO:0000256" key="5">
    <source>
        <dbReference type="ARBA" id="ARBA00022989"/>
    </source>
</evidence>
<dbReference type="PRINTS" id="PR01333">
    <property type="entry name" value="2POREKCHANEL"/>
</dbReference>
<dbReference type="SUPFAM" id="SSF81324">
    <property type="entry name" value="Voltage-gated potassium channels"/>
    <property type="match status" value="2"/>
</dbReference>
<comment type="subcellular location">
    <subcellularLocation>
        <location evidence="1">Membrane</location>
        <topology evidence="1">Multi-pass membrane protein</topology>
    </subcellularLocation>
</comment>
<keyword evidence="8 9" id="KW-0407">Ion channel</keyword>
<gene>
    <name evidence="14" type="primary">LOC136994974</name>
</gene>
<keyword evidence="7 11" id="KW-0472">Membrane</keyword>
<evidence type="ECO:0000256" key="7">
    <source>
        <dbReference type="ARBA" id="ARBA00023136"/>
    </source>
</evidence>
<dbReference type="Pfam" id="PF07885">
    <property type="entry name" value="Ion_trans_2"/>
    <property type="match status" value="2"/>
</dbReference>
<dbReference type="Proteomes" id="UP001652627">
    <property type="component" value="Chromosome 35"/>
</dbReference>
<feature type="transmembrane region" description="Helical" evidence="11">
    <location>
        <begin position="159"/>
        <end position="176"/>
    </location>
</feature>
<dbReference type="InterPro" id="IPR003280">
    <property type="entry name" value="2pore_dom_K_chnl"/>
</dbReference>
<evidence type="ECO:0000256" key="8">
    <source>
        <dbReference type="ARBA" id="ARBA00023303"/>
    </source>
</evidence>
<keyword evidence="2 9" id="KW-0813">Transport</keyword>
<keyword evidence="3 9" id="KW-0812">Transmembrane</keyword>
<evidence type="ECO:0000313" key="14">
    <source>
        <dbReference type="RefSeq" id="XP_067170538.1"/>
    </source>
</evidence>
<dbReference type="RefSeq" id="XP_067170538.1">
    <property type="nucleotide sequence ID" value="XM_067314437.1"/>
</dbReference>